<organism evidence="1 2">
    <name type="scientific">Athelia psychrophila</name>
    <dbReference type="NCBI Taxonomy" id="1759441"/>
    <lineage>
        <taxon>Eukaryota</taxon>
        <taxon>Fungi</taxon>
        <taxon>Dikarya</taxon>
        <taxon>Basidiomycota</taxon>
        <taxon>Agaricomycotina</taxon>
        <taxon>Agaricomycetes</taxon>
        <taxon>Agaricomycetidae</taxon>
        <taxon>Atheliales</taxon>
        <taxon>Atheliaceae</taxon>
        <taxon>Athelia</taxon>
    </lineage>
</organism>
<keyword evidence="2" id="KW-1185">Reference proteome</keyword>
<gene>
    <name evidence="1" type="ORF">FIBSPDRAFT_394594</name>
</gene>
<dbReference type="Proteomes" id="UP000076532">
    <property type="component" value="Unassembled WGS sequence"/>
</dbReference>
<reference evidence="1 2" key="1">
    <citation type="journal article" date="2016" name="Mol. Biol. Evol.">
        <title>Comparative Genomics of Early-Diverging Mushroom-Forming Fungi Provides Insights into the Origins of Lignocellulose Decay Capabilities.</title>
        <authorList>
            <person name="Nagy L.G."/>
            <person name="Riley R."/>
            <person name="Tritt A."/>
            <person name="Adam C."/>
            <person name="Daum C."/>
            <person name="Floudas D."/>
            <person name="Sun H."/>
            <person name="Yadav J.S."/>
            <person name="Pangilinan J."/>
            <person name="Larsson K.H."/>
            <person name="Matsuura K."/>
            <person name="Barry K."/>
            <person name="Labutti K."/>
            <person name="Kuo R."/>
            <person name="Ohm R.A."/>
            <person name="Bhattacharya S.S."/>
            <person name="Shirouzu T."/>
            <person name="Yoshinaga Y."/>
            <person name="Martin F.M."/>
            <person name="Grigoriev I.V."/>
            <person name="Hibbett D.S."/>
        </authorList>
    </citation>
    <scope>NUCLEOTIDE SEQUENCE [LARGE SCALE GENOMIC DNA]</scope>
    <source>
        <strain evidence="1 2">CBS 109695</strain>
    </source>
</reference>
<evidence type="ECO:0000313" key="2">
    <source>
        <dbReference type="Proteomes" id="UP000076532"/>
    </source>
</evidence>
<dbReference type="STRING" id="436010.A0A166NMD2"/>
<dbReference type="AlphaFoldDB" id="A0A166NMD2"/>
<proteinExistence type="predicted"/>
<protein>
    <submittedName>
        <fullName evidence="1">Uncharacterized protein</fullName>
    </submittedName>
</protein>
<sequence>MLQKRQPSFPLTGGALRQRDLAIPAGEHPIMDHRVSNQCQIISQKLTLNFSCRTNGRHTQEAKAPPFSRVQQEPGEFIITSVAHQQKMCKAAVTDLHVTSRDETRQGTRNAHRHECLDQRILVYSDRVLCSARASASRKALYCLGQT</sequence>
<name>A0A166NMD2_9AGAM</name>
<evidence type="ECO:0000313" key="1">
    <source>
        <dbReference type="EMBL" id="KZP25169.1"/>
    </source>
</evidence>
<accession>A0A166NMD2</accession>
<dbReference type="OrthoDB" id="5529162at2759"/>
<dbReference type="EMBL" id="KV417522">
    <property type="protein sequence ID" value="KZP25169.1"/>
    <property type="molecule type" value="Genomic_DNA"/>
</dbReference>